<evidence type="ECO:0000256" key="6">
    <source>
        <dbReference type="SAM" id="MobiDB-lite"/>
    </source>
</evidence>
<feature type="active site" description="Proton donor" evidence="3">
    <location>
        <position position="96"/>
    </location>
</feature>
<evidence type="ECO:0000256" key="5">
    <source>
        <dbReference type="PIRSR" id="PIRSR623088-3"/>
    </source>
</evidence>
<keyword evidence="1 5" id="KW-0479">Metal-binding</keyword>
<dbReference type="InterPro" id="IPR036971">
    <property type="entry name" value="PDEase_catalytic_dom_sf"/>
</dbReference>
<dbReference type="STRING" id="403673.A0A177WQ14"/>
<reference evidence="8 9" key="1">
    <citation type="submission" date="2006-10" db="EMBL/GenBank/DDBJ databases">
        <title>The Genome Sequence of Batrachochytrium dendrobatidis JEL423.</title>
        <authorList>
            <consortium name="The Broad Institute Genome Sequencing Platform"/>
            <person name="Birren B."/>
            <person name="Lander E."/>
            <person name="Galagan J."/>
            <person name="Cuomo C."/>
            <person name="Devon K."/>
            <person name="Jaffe D."/>
            <person name="Butler J."/>
            <person name="Alvarez P."/>
            <person name="Gnerre S."/>
            <person name="Grabherr M."/>
            <person name="Kleber M."/>
            <person name="Mauceli E."/>
            <person name="Brockman W."/>
            <person name="Young S."/>
            <person name="LaButti K."/>
            <person name="Sykes S."/>
            <person name="DeCaprio D."/>
            <person name="Crawford M."/>
            <person name="Koehrsen M."/>
            <person name="Engels R."/>
            <person name="Montgomery P."/>
            <person name="Pearson M."/>
            <person name="Howarth C."/>
            <person name="Larson L."/>
            <person name="White J."/>
            <person name="O'Leary S."/>
            <person name="Kodira C."/>
            <person name="Zeng Q."/>
            <person name="Yandava C."/>
            <person name="Alvarado L."/>
            <person name="Longcore J."/>
            <person name="James T."/>
        </authorList>
    </citation>
    <scope>NUCLEOTIDE SEQUENCE [LARGE SCALE GENOMIC DNA]</scope>
    <source>
        <strain evidence="8 9">JEL423</strain>
    </source>
</reference>
<feature type="domain" description="PDEase" evidence="7">
    <location>
        <begin position="16"/>
        <end position="430"/>
    </location>
</feature>
<feature type="compositionally biased region" description="Polar residues" evidence="6">
    <location>
        <begin position="578"/>
        <end position="588"/>
    </location>
</feature>
<proteinExistence type="predicted"/>
<evidence type="ECO:0000259" key="7">
    <source>
        <dbReference type="PROSITE" id="PS51845"/>
    </source>
</evidence>
<dbReference type="GO" id="GO:0046872">
    <property type="term" value="F:metal ion binding"/>
    <property type="evidence" value="ECO:0007669"/>
    <property type="project" value="UniProtKB-KW"/>
</dbReference>
<dbReference type="OrthoDB" id="546632at2759"/>
<reference evidence="8 9" key="2">
    <citation type="submission" date="2016-05" db="EMBL/GenBank/DDBJ databases">
        <title>Lineage-specific infection strategies underlie the spectrum of fungal disease in amphibians.</title>
        <authorList>
            <person name="Cuomo C.A."/>
            <person name="Farrer R.A."/>
            <person name="James T."/>
            <person name="Longcore J."/>
            <person name="Birren B."/>
        </authorList>
    </citation>
    <scope>NUCLEOTIDE SEQUENCE [LARGE SCALE GENOMIC DNA]</scope>
    <source>
        <strain evidence="8 9">JEL423</strain>
    </source>
</reference>
<dbReference type="InterPro" id="IPR002073">
    <property type="entry name" value="PDEase_catalytic_dom"/>
</dbReference>
<feature type="binding site" evidence="5">
    <location>
        <position position="100"/>
    </location>
    <ligand>
        <name>Zn(2+)</name>
        <dbReference type="ChEBI" id="CHEBI:29105"/>
        <label>1</label>
    </ligand>
</feature>
<feature type="binding site" evidence="5">
    <location>
        <position position="336"/>
    </location>
    <ligand>
        <name>Zn(2+)</name>
        <dbReference type="ChEBI" id="CHEBI:29105"/>
        <label>1</label>
    </ligand>
</feature>
<dbReference type="PROSITE" id="PS51845">
    <property type="entry name" value="PDEASE_I_2"/>
    <property type="match status" value="1"/>
</dbReference>
<organism evidence="8 9">
    <name type="scientific">Batrachochytrium dendrobatidis (strain JEL423)</name>
    <dbReference type="NCBI Taxonomy" id="403673"/>
    <lineage>
        <taxon>Eukaryota</taxon>
        <taxon>Fungi</taxon>
        <taxon>Fungi incertae sedis</taxon>
        <taxon>Chytridiomycota</taxon>
        <taxon>Chytridiomycota incertae sedis</taxon>
        <taxon>Chytridiomycetes</taxon>
        <taxon>Rhizophydiales</taxon>
        <taxon>Rhizophydiales incertae sedis</taxon>
        <taxon>Batrachochytrium</taxon>
    </lineage>
</organism>
<dbReference type="PRINTS" id="PR00387">
    <property type="entry name" value="PDIESTERASE1"/>
</dbReference>
<name>A0A177WQ14_BATDL</name>
<dbReference type="VEuPathDB" id="FungiDB:BDEG_25673"/>
<evidence type="ECO:0000313" key="9">
    <source>
        <dbReference type="Proteomes" id="UP000077115"/>
    </source>
</evidence>
<evidence type="ECO:0000256" key="2">
    <source>
        <dbReference type="ARBA" id="ARBA00022801"/>
    </source>
</evidence>
<dbReference type="SUPFAM" id="SSF109604">
    <property type="entry name" value="HD-domain/PDEase-like"/>
    <property type="match status" value="1"/>
</dbReference>
<sequence length="641" mass="71589">MLQIIESLELSKTDGVININENDVSCVLKTMRLFVNDELINLGLDFSVWEWTHAELIGIFLGMFVKQSLVQDSTTLQEVFEFSTEIAAAYLDNPYHSFLHAIDMTYMTYYLLHDMGLKEQLDLLSLDIAAMLLAAISHDAQHPGTNNLFQVNSNTDLAKKYHNQSVLENHSLSLCKTLLTEKYTFLSRLCYGDVSEMSISEIILCIMEIITNSILKTDMMCHFTLLEQISLFAETQESTTPLTLSRNTPTPITGKEPDLLKASLLRNFSEAQMIDSGLKGIAKFKISDTGDVCSMSNDQCSSWTGSDVSTDSLPKVIIKNHFMKQNMLNAILHAADISNPARPFNLCRKWSDLVVQEFFNQGDLERQKNLPLSPNMDRDTMNQAQIQMAFTDFIVRPYFETLAEIFPRMVTLTDIIYENAREWDNLLPAVFSESVASPECLTTCNETDMSASGSSGREGKMGTMDSLAGIGSTSHGYSNSLTTVKRKISFEEVVQGGLGGMCNGRRLSMAAGTVEIPDTIDRIFNRLRSRNPNQNQMGSLHQMLIMSSYSTSNIRQSLPKSSNPISNRVDRGLYTSLSEASYSNSNPNLEELDESRDDVKSVPELQRIATRQRRIVSMSDASTSPNREDSNSLKDEGGGKS</sequence>
<dbReference type="GO" id="GO:0007165">
    <property type="term" value="P:signal transduction"/>
    <property type="evidence" value="ECO:0007669"/>
    <property type="project" value="InterPro"/>
</dbReference>
<dbReference type="Gene3D" id="1.10.1300.10">
    <property type="entry name" value="3'5'-cyclic nucleotide phosphodiesterase, catalytic domain"/>
    <property type="match status" value="1"/>
</dbReference>
<dbReference type="GO" id="GO:0004114">
    <property type="term" value="F:3',5'-cyclic-nucleotide phosphodiesterase activity"/>
    <property type="evidence" value="ECO:0007669"/>
    <property type="project" value="InterPro"/>
</dbReference>
<feature type="binding site" evidence="5">
    <location>
        <position position="138"/>
    </location>
    <ligand>
        <name>Zn(2+)</name>
        <dbReference type="ChEBI" id="CHEBI:29105"/>
        <label>1</label>
    </ligand>
</feature>
<feature type="binding site" evidence="4">
    <location>
        <begin position="96"/>
        <end position="100"/>
    </location>
    <ligand>
        <name>AMP</name>
        <dbReference type="ChEBI" id="CHEBI:456215"/>
    </ligand>
</feature>
<dbReference type="PANTHER" id="PTHR11347">
    <property type="entry name" value="CYCLIC NUCLEOTIDE PHOSPHODIESTERASE"/>
    <property type="match status" value="1"/>
</dbReference>
<gene>
    <name evidence="8" type="ORF">BDEG_25673</name>
</gene>
<dbReference type="Proteomes" id="UP000077115">
    <property type="component" value="Unassembled WGS sequence"/>
</dbReference>
<feature type="binding site" evidence="5">
    <location>
        <position position="139"/>
    </location>
    <ligand>
        <name>Zn(2+)</name>
        <dbReference type="ChEBI" id="CHEBI:29105"/>
        <label>1</label>
    </ligand>
</feature>
<feature type="binding site" evidence="4">
    <location>
        <position position="139"/>
    </location>
    <ligand>
        <name>AMP</name>
        <dbReference type="ChEBI" id="CHEBI:456215"/>
    </ligand>
</feature>
<feature type="binding site" evidence="5">
    <location>
        <position position="139"/>
    </location>
    <ligand>
        <name>Zn(2+)</name>
        <dbReference type="ChEBI" id="CHEBI:29105"/>
        <label>2</label>
    </ligand>
</feature>
<feature type="binding site" evidence="4">
    <location>
        <position position="336"/>
    </location>
    <ligand>
        <name>AMP</name>
        <dbReference type="ChEBI" id="CHEBI:456215"/>
    </ligand>
</feature>
<feature type="region of interest" description="Disordered" evidence="6">
    <location>
        <begin position="578"/>
        <end position="641"/>
    </location>
</feature>
<evidence type="ECO:0000256" key="3">
    <source>
        <dbReference type="PIRSR" id="PIRSR623088-1"/>
    </source>
</evidence>
<dbReference type="InterPro" id="IPR023088">
    <property type="entry name" value="PDEase"/>
</dbReference>
<feature type="binding site" evidence="4">
    <location>
        <position position="387"/>
    </location>
    <ligand>
        <name>AMP</name>
        <dbReference type="ChEBI" id="CHEBI:456215"/>
    </ligand>
</feature>
<accession>A0A177WQ14</accession>
<dbReference type="eggNOG" id="KOG3688">
    <property type="taxonomic scope" value="Eukaryota"/>
</dbReference>
<keyword evidence="2" id="KW-0378">Hydrolase</keyword>
<feature type="compositionally biased region" description="Basic and acidic residues" evidence="6">
    <location>
        <begin position="626"/>
        <end position="641"/>
    </location>
</feature>
<dbReference type="Pfam" id="PF00233">
    <property type="entry name" value="PDEase_I"/>
    <property type="match status" value="1"/>
</dbReference>
<evidence type="ECO:0000256" key="1">
    <source>
        <dbReference type="ARBA" id="ARBA00022723"/>
    </source>
</evidence>
<protein>
    <submittedName>
        <fullName evidence="8">3'5'-cyclic nucleotide phosphodiesterase</fullName>
    </submittedName>
</protein>
<dbReference type="EMBL" id="DS022307">
    <property type="protein sequence ID" value="OAJ42183.1"/>
    <property type="molecule type" value="Genomic_DNA"/>
</dbReference>
<dbReference type="AlphaFoldDB" id="A0A177WQ14"/>
<evidence type="ECO:0000313" key="8">
    <source>
        <dbReference type="EMBL" id="OAJ42183.1"/>
    </source>
</evidence>
<evidence type="ECO:0000256" key="4">
    <source>
        <dbReference type="PIRSR" id="PIRSR623088-2"/>
    </source>
</evidence>